<evidence type="ECO:0000313" key="2">
    <source>
        <dbReference type="Proteomes" id="UP001596435"/>
    </source>
</evidence>
<organism evidence="1 2">
    <name type="scientific">Kitasatospora paranensis</name>
    <dbReference type="NCBI Taxonomy" id="258053"/>
    <lineage>
        <taxon>Bacteria</taxon>
        <taxon>Bacillati</taxon>
        <taxon>Actinomycetota</taxon>
        <taxon>Actinomycetes</taxon>
        <taxon>Kitasatosporales</taxon>
        <taxon>Streptomycetaceae</taxon>
        <taxon>Kitasatospora</taxon>
    </lineage>
</organism>
<keyword evidence="2" id="KW-1185">Reference proteome</keyword>
<proteinExistence type="predicted"/>
<comment type="caution">
    <text evidence="1">The sequence shown here is derived from an EMBL/GenBank/DDBJ whole genome shotgun (WGS) entry which is preliminary data.</text>
</comment>
<dbReference type="EMBL" id="JBHTAJ010000028">
    <property type="protein sequence ID" value="MFC7181191.1"/>
    <property type="molecule type" value="Genomic_DNA"/>
</dbReference>
<dbReference type="PANTHER" id="PTHR11102">
    <property type="entry name" value="SEL-1-LIKE PROTEIN"/>
    <property type="match status" value="1"/>
</dbReference>
<evidence type="ECO:0000313" key="1">
    <source>
        <dbReference type="EMBL" id="MFC7181191.1"/>
    </source>
</evidence>
<dbReference type="RefSeq" id="WP_345704236.1">
    <property type="nucleotide sequence ID" value="NZ_BAABKV010000001.1"/>
</dbReference>
<dbReference type="Gene3D" id="1.25.40.10">
    <property type="entry name" value="Tetratricopeptide repeat domain"/>
    <property type="match status" value="1"/>
</dbReference>
<accession>A0ABW2FVB7</accession>
<dbReference type="SUPFAM" id="SSF81901">
    <property type="entry name" value="HCP-like"/>
    <property type="match status" value="1"/>
</dbReference>
<dbReference type="PANTHER" id="PTHR11102:SF147">
    <property type="entry name" value="SEL1L ADAPTOR SUBUNIT OF ERAD E3 UBIQUITIN LIGASE"/>
    <property type="match status" value="1"/>
</dbReference>
<dbReference type="InterPro" id="IPR006597">
    <property type="entry name" value="Sel1-like"/>
</dbReference>
<sequence length="238" mass="26716">MVQWRGIDFTVDGREPTTAEEFYRIGLHCWTGTQYREAAAHFLEGAASAGHADAVELLGHIDFVQGRYASAVPRLRQSTGSPRAAHYLATLYQQGCPQAGIARSLDEAARWYRTAAELGEPEAMLALGELYLERLLPLTRSPADHALEYFLAAAARHHPYAQYRAAELYRTLHQDAERAVALYQDCVDNPLTPRHALGSMMTLQSWAHLRELSATRTARLLQQRRDAVNPGQHRGDFY</sequence>
<protein>
    <submittedName>
        <fullName evidence="1">Tetratricopeptide repeat protein</fullName>
    </submittedName>
</protein>
<name>A0ABW2FVB7_9ACTN</name>
<dbReference type="Proteomes" id="UP001596435">
    <property type="component" value="Unassembled WGS sequence"/>
</dbReference>
<gene>
    <name evidence="1" type="ORF">ACFQMG_16660</name>
</gene>
<dbReference type="InterPro" id="IPR050767">
    <property type="entry name" value="Sel1_AlgK"/>
</dbReference>
<dbReference type="SMART" id="SM00671">
    <property type="entry name" value="SEL1"/>
    <property type="match status" value="3"/>
</dbReference>
<reference evidence="2" key="1">
    <citation type="journal article" date="2019" name="Int. J. Syst. Evol. Microbiol.">
        <title>The Global Catalogue of Microorganisms (GCM) 10K type strain sequencing project: providing services to taxonomists for standard genome sequencing and annotation.</title>
        <authorList>
            <consortium name="The Broad Institute Genomics Platform"/>
            <consortium name="The Broad Institute Genome Sequencing Center for Infectious Disease"/>
            <person name="Wu L."/>
            <person name="Ma J."/>
        </authorList>
    </citation>
    <scope>NUCLEOTIDE SEQUENCE [LARGE SCALE GENOMIC DNA]</scope>
    <source>
        <strain evidence="2">CGMCC 1.12859</strain>
    </source>
</reference>
<dbReference type="InterPro" id="IPR011990">
    <property type="entry name" value="TPR-like_helical_dom_sf"/>
</dbReference>